<feature type="transmembrane region" description="Helical" evidence="6">
    <location>
        <begin position="215"/>
        <end position="233"/>
    </location>
</feature>
<proteinExistence type="inferred from homology"/>
<feature type="transmembrane region" description="Helical" evidence="6">
    <location>
        <begin position="55"/>
        <end position="74"/>
    </location>
</feature>
<name>A0ABX8TIA0_9CAUL</name>
<accession>A0ABX8TIA0</accession>
<keyword evidence="5 6" id="KW-0472">Membrane</keyword>
<dbReference type="EMBL" id="CP080034">
    <property type="protein sequence ID" value="QYC09793.1"/>
    <property type="molecule type" value="Genomic_DNA"/>
</dbReference>
<sequence>MAKRTANEWGLRLAPLVAIAALVVLFFAMGWNRYLSMEMIREHGLGLQAYARDHWWIALIGFIAVYAVATASTIPGPVFLTLLGGMMFGPYVGALAQSTGATIGSVVIYCIYRTSIGTWLRDKFAADAGFMDRLAKGIDRNAFTTLFTLRVIPSVPFVLVNATAGMMAVPLRPYVIATFIGLLPSTFIYTWIGSQLGDLLRAGVRPDLPMLVHEFFWPLMGVVFLSLLLPIGIKLFQMVRARRATDAAAA</sequence>
<keyword evidence="3 6" id="KW-0812">Transmembrane</keyword>
<evidence type="ECO:0000256" key="3">
    <source>
        <dbReference type="ARBA" id="ARBA00022692"/>
    </source>
</evidence>
<dbReference type="RefSeq" id="WP_219352689.1">
    <property type="nucleotide sequence ID" value="NZ_CP080034.1"/>
</dbReference>
<evidence type="ECO:0000256" key="5">
    <source>
        <dbReference type="ARBA" id="ARBA00023136"/>
    </source>
</evidence>
<keyword evidence="9" id="KW-1185">Reference proteome</keyword>
<feature type="transmembrane region" description="Helical" evidence="6">
    <location>
        <begin position="94"/>
        <end position="112"/>
    </location>
</feature>
<feature type="transmembrane region" description="Helical" evidence="6">
    <location>
        <begin position="174"/>
        <end position="192"/>
    </location>
</feature>
<evidence type="ECO:0000259" key="7">
    <source>
        <dbReference type="Pfam" id="PF09335"/>
    </source>
</evidence>
<comment type="similarity">
    <text evidence="6">Belongs to the TVP38/TMEM64 family.</text>
</comment>
<feature type="domain" description="VTT" evidence="7">
    <location>
        <begin position="74"/>
        <end position="195"/>
    </location>
</feature>
<comment type="subcellular location">
    <subcellularLocation>
        <location evidence="1 6">Cell membrane</location>
        <topology evidence="1 6">Multi-pass membrane protein</topology>
    </subcellularLocation>
</comment>
<dbReference type="PANTHER" id="PTHR12677">
    <property type="entry name" value="GOLGI APPARATUS MEMBRANE PROTEIN TVP38-RELATED"/>
    <property type="match status" value="1"/>
</dbReference>
<dbReference type="PANTHER" id="PTHR12677:SF59">
    <property type="entry name" value="GOLGI APPARATUS MEMBRANE PROTEIN TVP38-RELATED"/>
    <property type="match status" value="1"/>
</dbReference>
<keyword evidence="4 6" id="KW-1133">Transmembrane helix</keyword>
<evidence type="ECO:0000313" key="9">
    <source>
        <dbReference type="Proteomes" id="UP000824334"/>
    </source>
</evidence>
<protein>
    <recommendedName>
        <fullName evidence="6">TVP38/TMEM64 family membrane protein</fullName>
    </recommendedName>
</protein>
<organism evidence="8 9">
    <name type="scientific">Brevundimonas nasdae</name>
    <dbReference type="NCBI Taxonomy" id="172043"/>
    <lineage>
        <taxon>Bacteria</taxon>
        <taxon>Pseudomonadati</taxon>
        <taxon>Pseudomonadota</taxon>
        <taxon>Alphaproteobacteria</taxon>
        <taxon>Caulobacterales</taxon>
        <taxon>Caulobacteraceae</taxon>
        <taxon>Brevundimonas</taxon>
    </lineage>
</organism>
<dbReference type="InterPro" id="IPR032816">
    <property type="entry name" value="VTT_dom"/>
</dbReference>
<gene>
    <name evidence="8" type="ORF">KWG56_14625</name>
</gene>
<dbReference type="InterPro" id="IPR015414">
    <property type="entry name" value="TMEM64"/>
</dbReference>
<reference evidence="8 9" key="1">
    <citation type="submission" date="2021-07" db="EMBL/GenBank/DDBJ databases">
        <title>Isolation and characterization of bacteria from a gold mining with a capacity of golden bioaccumulation.</title>
        <authorList>
            <person name="Yang X.J."/>
        </authorList>
    </citation>
    <scope>NUCLEOTIDE SEQUENCE [LARGE SCALE GENOMIC DNA]</scope>
    <source>
        <strain evidence="8 9">Au29</strain>
    </source>
</reference>
<dbReference type="Pfam" id="PF09335">
    <property type="entry name" value="VTT_dom"/>
    <property type="match status" value="1"/>
</dbReference>
<evidence type="ECO:0000313" key="8">
    <source>
        <dbReference type="EMBL" id="QYC09793.1"/>
    </source>
</evidence>
<evidence type="ECO:0000256" key="1">
    <source>
        <dbReference type="ARBA" id="ARBA00004651"/>
    </source>
</evidence>
<evidence type="ECO:0000256" key="6">
    <source>
        <dbReference type="RuleBase" id="RU366058"/>
    </source>
</evidence>
<evidence type="ECO:0000256" key="4">
    <source>
        <dbReference type="ARBA" id="ARBA00022989"/>
    </source>
</evidence>
<evidence type="ECO:0000256" key="2">
    <source>
        <dbReference type="ARBA" id="ARBA00022475"/>
    </source>
</evidence>
<dbReference type="GeneID" id="94376521"/>
<dbReference type="Proteomes" id="UP000824334">
    <property type="component" value="Chromosome"/>
</dbReference>
<feature type="transmembrane region" description="Helical" evidence="6">
    <location>
        <begin position="13"/>
        <end position="34"/>
    </location>
</feature>
<keyword evidence="2 6" id="KW-1003">Cell membrane</keyword>